<gene>
    <name evidence="1" type="ORF">SORDD24_00955</name>
</gene>
<dbReference type="AlphaFoldDB" id="A0A139QR71"/>
<evidence type="ECO:0000313" key="1">
    <source>
        <dbReference type="EMBL" id="KXU05028.1"/>
    </source>
</evidence>
<accession>A0A139QR71</accession>
<evidence type="ECO:0000313" key="2">
    <source>
        <dbReference type="Proteomes" id="UP000070353"/>
    </source>
</evidence>
<comment type="caution">
    <text evidence="1">The sequence shown here is derived from an EMBL/GenBank/DDBJ whole genome shotgun (WGS) entry which is preliminary data.</text>
</comment>
<proteinExistence type="predicted"/>
<dbReference type="EMBL" id="LQZB01000091">
    <property type="protein sequence ID" value="KXU05028.1"/>
    <property type="molecule type" value="Genomic_DNA"/>
</dbReference>
<reference evidence="1 2" key="1">
    <citation type="submission" date="2016-01" db="EMBL/GenBank/DDBJ databases">
        <title>Highly variable Streptococcus oralis are common among viridans streptococci isolated from primates.</title>
        <authorList>
            <person name="Denapaite D."/>
            <person name="Rieger M."/>
            <person name="Koendgen S."/>
            <person name="Brueckner R."/>
            <person name="Ochigava I."/>
            <person name="Kappeler P."/>
            <person name="Maetz-Rensing K."/>
            <person name="Leendertz F."/>
            <person name="Hakenbeck R."/>
        </authorList>
    </citation>
    <scope>NUCLEOTIDE SEQUENCE [LARGE SCALE GENOMIC DNA]</scope>
    <source>
        <strain evidence="1 2">DD24</strain>
    </source>
</reference>
<dbReference type="Proteomes" id="UP000070353">
    <property type="component" value="Unassembled WGS sequence"/>
</dbReference>
<dbReference type="RefSeq" id="WP_061408176.1">
    <property type="nucleotide sequence ID" value="NZ_KQ970760.1"/>
</dbReference>
<dbReference type="PATRIC" id="fig|1303.84.peg.1035"/>
<name>A0A139QR71_STROR</name>
<organism evidence="1 2">
    <name type="scientific">Streptococcus oralis</name>
    <dbReference type="NCBI Taxonomy" id="1303"/>
    <lineage>
        <taxon>Bacteria</taxon>
        <taxon>Bacillati</taxon>
        <taxon>Bacillota</taxon>
        <taxon>Bacilli</taxon>
        <taxon>Lactobacillales</taxon>
        <taxon>Streptococcaceae</taxon>
        <taxon>Streptococcus</taxon>
    </lineage>
</organism>
<sequence length="60" mass="7136">MRDKRAILRRAEELRTKVYLKAMPSFDELINSDQEFEDSPISLKLKDILKQLKVNTEELE</sequence>
<protein>
    <submittedName>
        <fullName evidence="1">Uncharacterized protein</fullName>
    </submittedName>
</protein>